<evidence type="ECO:0000256" key="1">
    <source>
        <dbReference type="ARBA" id="ARBA00004604"/>
    </source>
</evidence>
<evidence type="ECO:0000256" key="6">
    <source>
        <dbReference type="ARBA" id="ARBA00023015"/>
    </source>
</evidence>
<organism evidence="13 14">
    <name type="scientific">Naumovozyma dairenensis (strain ATCC 10597 / BCRC 20456 / CBS 421 / NBRC 0211 / NRRL Y-12639)</name>
    <name type="common">Saccharomyces dairenensis</name>
    <dbReference type="NCBI Taxonomy" id="1071378"/>
    <lineage>
        <taxon>Eukaryota</taxon>
        <taxon>Fungi</taxon>
        <taxon>Dikarya</taxon>
        <taxon>Ascomycota</taxon>
        <taxon>Saccharomycotina</taxon>
        <taxon>Saccharomycetes</taxon>
        <taxon>Saccharomycetales</taxon>
        <taxon>Saccharomycetaceae</taxon>
        <taxon>Naumovozyma</taxon>
    </lineage>
</organism>
<evidence type="ECO:0000256" key="3">
    <source>
        <dbReference type="ARBA" id="ARBA00022723"/>
    </source>
</evidence>
<dbReference type="GO" id="GO:0017025">
    <property type="term" value="F:TBP-class protein binding"/>
    <property type="evidence" value="ECO:0007669"/>
    <property type="project" value="EnsemblFungi"/>
</dbReference>
<dbReference type="Pfam" id="PF11781">
    <property type="entry name" value="Zn_ribbon_RRN7"/>
    <property type="match status" value="1"/>
</dbReference>
<proteinExistence type="inferred from homology"/>
<comment type="subcellular location">
    <subcellularLocation>
        <location evidence="1">Nucleus</location>
        <location evidence="1">Nucleolus</location>
    </subcellularLocation>
</comment>
<evidence type="ECO:0000256" key="8">
    <source>
        <dbReference type="ARBA" id="ARBA00023163"/>
    </source>
</evidence>
<evidence type="ECO:0000259" key="10">
    <source>
        <dbReference type="Pfam" id="PF11781"/>
    </source>
</evidence>
<dbReference type="InterPro" id="IPR048538">
    <property type="entry name" value="Rrn7_cyclin_C"/>
</dbReference>
<dbReference type="HOGENOM" id="CLU_016553_3_1_1"/>
<dbReference type="Pfam" id="PF20644">
    <property type="entry name" value="Rrn7_cyclin_N"/>
    <property type="match status" value="1"/>
</dbReference>
<evidence type="ECO:0000256" key="4">
    <source>
        <dbReference type="ARBA" id="ARBA00022771"/>
    </source>
</evidence>
<dbReference type="GO" id="GO:0042790">
    <property type="term" value="P:nucleolar large rRNA transcription by RNA polymerase I"/>
    <property type="evidence" value="ECO:0007669"/>
    <property type="project" value="EnsemblFungi"/>
</dbReference>
<evidence type="ECO:0000313" key="13">
    <source>
        <dbReference type="EMBL" id="CCD26798.1"/>
    </source>
</evidence>
<evidence type="ECO:0000256" key="9">
    <source>
        <dbReference type="ARBA" id="ARBA00023242"/>
    </source>
</evidence>
<dbReference type="KEGG" id="ndi:NDAI_0I02290"/>
<dbReference type="GeneID" id="11493809"/>
<keyword evidence="8" id="KW-0804">Transcription</keyword>
<feature type="domain" description="Rrn7/TAF1B N-terminal cyclin" evidence="11">
    <location>
        <begin position="102"/>
        <end position="231"/>
    </location>
</feature>
<dbReference type="GO" id="GO:0001164">
    <property type="term" value="F:RNA polymerase I core promoter sequence-specific DNA binding"/>
    <property type="evidence" value="ECO:0007669"/>
    <property type="project" value="EnsemblFungi"/>
</dbReference>
<reference evidence="13 14" key="1">
    <citation type="journal article" date="2011" name="Proc. Natl. Acad. Sci. U.S.A.">
        <title>Evolutionary erosion of yeast sex chromosomes by mating-type switching accidents.</title>
        <authorList>
            <person name="Gordon J.L."/>
            <person name="Armisen D."/>
            <person name="Proux-Wera E."/>
            <person name="Oheigeartaigh S.S."/>
            <person name="Byrne K.P."/>
            <person name="Wolfe K.H."/>
        </authorList>
    </citation>
    <scope>NUCLEOTIDE SEQUENCE [LARGE SCALE GENOMIC DNA]</scope>
    <source>
        <strain evidence="14">ATCC 10597 / BCRC 20456 / CBS 421 / NBRC 0211 / NRRL Y-12639</strain>
    </source>
</reference>
<dbReference type="OrthoDB" id="428577at2759"/>
<keyword evidence="14" id="KW-1185">Reference proteome</keyword>
<feature type="domain" description="RRN7-type" evidence="10">
    <location>
        <begin position="5"/>
        <end position="37"/>
    </location>
</feature>
<keyword evidence="6" id="KW-0805">Transcription regulation</keyword>
<dbReference type="eggNOG" id="ENOG502RYCI">
    <property type="taxonomic scope" value="Eukaryota"/>
</dbReference>
<dbReference type="PANTHER" id="PTHR31576">
    <property type="entry name" value="TATA BOX-BINDING PROTEIN-ASSOCIATED FACTOR RNA POLYMERASE I SUBUNIT B"/>
    <property type="match status" value="1"/>
</dbReference>
<gene>
    <name evidence="13" type="primary">NDAI0I02290</name>
    <name evidence="13" type="ordered locus">NDAI_0I02290</name>
</gene>
<dbReference type="AlphaFoldDB" id="G0WG87"/>
<sequence length="556" mass="64674">MSAYIRGQVCGVDNCPSRLWRIIDGRRTCQYGHVMEGDVEFNDDDDNVTMGGVMTRRLNLTTNAIGNFQSSLSLSQLQSSQQFIKQKKLYGHDANILFLKCFQFILKKQCIQLVSTHGFPEHFVKVVKIFWMKYIKHLDDNDPSSSKNDFNDIIETEEMTDIDENETRNNDITTTTRRKNKNKIGLHMSSTIAILYMASVHLGLPVYTSDFIQWICTTDLVYFKANESLPKAWKETLPNHYLGIFEGGKPPTTLQLQHKVISICHSINFNADFNNLINYEGLVLKLTLLIPLPPEFYTRTLKFIQRIEDTKNLHLIERDTRNFTQHHLYPEIKVITYFILTIKYILLLDEQAPRKKYKSSWIRSLLLQHQKLISTLDPSKNTVDKTIAQTVYDENKKDLFDWSNQETTTYLDWIEKSYLSLQGESSSEFDDTMSVDQRIARRKLYQIFRLISNEGQSKTSTTSQQRDPTFIEELQEKYAQLQSLSGNDDGNDSLDEDDGTDYENRKTLIHQLQCLIVDKITLEFNIPKEDMIRCVSRTERDCSHKIKTKEIAHQSC</sequence>
<evidence type="ECO:0000256" key="2">
    <source>
        <dbReference type="ARBA" id="ARBA00006899"/>
    </source>
</evidence>
<keyword evidence="9" id="KW-0539">Nucleus</keyword>
<keyword evidence="5" id="KW-0862">Zinc</keyword>
<dbReference type="EMBL" id="HE580275">
    <property type="protein sequence ID" value="CCD26798.1"/>
    <property type="molecule type" value="Genomic_DNA"/>
</dbReference>
<dbReference type="PANTHER" id="PTHR31576:SF2">
    <property type="entry name" value="TATA BOX-BINDING PROTEIN-ASSOCIATED FACTOR RNA POLYMERASE I SUBUNIT B"/>
    <property type="match status" value="1"/>
</dbReference>
<dbReference type="InterPro" id="IPR021752">
    <property type="entry name" value="TF_Rrn7_Zf"/>
</dbReference>
<evidence type="ECO:0000256" key="7">
    <source>
        <dbReference type="ARBA" id="ARBA00023125"/>
    </source>
</evidence>
<dbReference type="STRING" id="1071378.G0WG87"/>
<evidence type="ECO:0000259" key="12">
    <source>
        <dbReference type="Pfam" id="PF20645"/>
    </source>
</evidence>
<dbReference type="InterPro" id="IPR048540">
    <property type="entry name" value="Rrn7_cyclin_N"/>
</dbReference>
<dbReference type="OMA" id="TICQFGH"/>
<accession>G0WG87</accession>
<name>G0WG87_NAUDC</name>
<feature type="domain" description="Rrn7/TAF1B C-terminal cyclin" evidence="12">
    <location>
        <begin position="249"/>
        <end position="417"/>
    </location>
</feature>
<protein>
    <submittedName>
        <fullName evidence="13">Uncharacterized protein</fullName>
    </submittedName>
</protein>
<dbReference type="InterPro" id="IPR033599">
    <property type="entry name" value="TAF1B/Rrn7"/>
</dbReference>
<dbReference type="RefSeq" id="XP_003672041.1">
    <property type="nucleotide sequence ID" value="XM_003671993.1"/>
</dbReference>
<dbReference type="Pfam" id="PF20645">
    <property type="entry name" value="Rrn7_cyclin_C"/>
    <property type="match status" value="1"/>
</dbReference>
<dbReference type="GO" id="GO:0070860">
    <property type="term" value="C:RNA polymerase I core factor complex"/>
    <property type="evidence" value="ECO:0007669"/>
    <property type="project" value="EnsemblFungi"/>
</dbReference>
<keyword evidence="7" id="KW-0238">DNA-binding</keyword>
<comment type="similarity">
    <text evidence="2">Belongs to the RRN7/TAF1B family.</text>
</comment>
<dbReference type="GO" id="GO:0008270">
    <property type="term" value="F:zinc ion binding"/>
    <property type="evidence" value="ECO:0007669"/>
    <property type="project" value="UniProtKB-KW"/>
</dbReference>
<keyword evidence="4" id="KW-0863">Zinc-finger</keyword>
<keyword evidence="3" id="KW-0479">Metal-binding</keyword>
<dbReference type="Proteomes" id="UP000000689">
    <property type="component" value="Chromosome 9"/>
</dbReference>
<evidence type="ECO:0000259" key="11">
    <source>
        <dbReference type="Pfam" id="PF20644"/>
    </source>
</evidence>
<evidence type="ECO:0000313" key="14">
    <source>
        <dbReference type="Proteomes" id="UP000000689"/>
    </source>
</evidence>
<evidence type="ECO:0000256" key="5">
    <source>
        <dbReference type="ARBA" id="ARBA00022833"/>
    </source>
</evidence>